<gene>
    <name evidence="8 11" type="primary">gyrA</name>
    <name evidence="11" type="ORF">IAC77_01545</name>
</gene>
<dbReference type="Gene3D" id="3.90.199.10">
    <property type="entry name" value="Topoisomerase II, domain 5"/>
    <property type="match status" value="1"/>
</dbReference>
<comment type="similarity">
    <text evidence="2 8">Belongs to the type II topoisomerase GyrA/ParC subunit family.</text>
</comment>
<dbReference type="NCBIfam" id="TIGR01063">
    <property type="entry name" value="gyrA"/>
    <property type="match status" value="1"/>
</dbReference>
<proteinExistence type="inferred from homology"/>
<evidence type="ECO:0000256" key="1">
    <source>
        <dbReference type="ARBA" id="ARBA00000185"/>
    </source>
</evidence>
<dbReference type="Gene3D" id="2.120.10.90">
    <property type="entry name" value="DNA gyrase/topoisomerase IV, subunit A, C-terminal"/>
    <property type="match status" value="1"/>
</dbReference>
<evidence type="ECO:0000256" key="8">
    <source>
        <dbReference type="HAMAP-Rule" id="MF_01897"/>
    </source>
</evidence>
<keyword evidence="3 8" id="KW-0547">Nucleotide-binding</keyword>
<dbReference type="FunFam" id="1.10.268.10:FF:000001">
    <property type="entry name" value="DNA gyrase subunit A"/>
    <property type="match status" value="1"/>
</dbReference>
<dbReference type="InterPro" id="IPR013758">
    <property type="entry name" value="Topo_IIA_A/C_ab"/>
</dbReference>
<evidence type="ECO:0000256" key="7">
    <source>
        <dbReference type="ARBA" id="ARBA00023235"/>
    </source>
</evidence>
<keyword evidence="7 8" id="KW-0413">Isomerase</keyword>
<dbReference type="SUPFAM" id="SSF56719">
    <property type="entry name" value="Type II DNA topoisomerase"/>
    <property type="match status" value="1"/>
</dbReference>
<evidence type="ECO:0000256" key="4">
    <source>
        <dbReference type="ARBA" id="ARBA00022840"/>
    </source>
</evidence>
<name>A0A940DEU0_9PROT</name>
<dbReference type="InterPro" id="IPR006691">
    <property type="entry name" value="GyrA/parC_rep"/>
</dbReference>
<dbReference type="Gene3D" id="1.10.268.10">
    <property type="entry name" value="Topoisomerase, domain 3"/>
    <property type="match status" value="1"/>
</dbReference>
<feature type="active site" description="O-(5'-phospho-DNA)-tyrosine intermediate" evidence="8 9">
    <location>
        <position position="128"/>
    </location>
</feature>
<evidence type="ECO:0000313" key="12">
    <source>
        <dbReference type="Proteomes" id="UP000721442"/>
    </source>
</evidence>
<dbReference type="Gene3D" id="3.30.1360.40">
    <property type="match status" value="1"/>
</dbReference>
<dbReference type="InterPro" id="IPR005743">
    <property type="entry name" value="GyrA"/>
</dbReference>
<organism evidence="11 12">
    <name type="scientific">Candidatus Enterousia excrementavium</name>
    <dbReference type="NCBI Taxonomy" id="2840789"/>
    <lineage>
        <taxon>Bacteria</taxon>
        <taxon>Pseudomonadati</taxon>
        <taxon>Pseudomonadota</taxon>
        <taxon>Alphaproteobacteria</taxon>
        <taxon>Candidatus Enterousia</taxon>
    </lineage>
</organism>
<evidence type="ECO:0000256" key="6">
    <source>
        <dbReference type="ARBA" id="ARBA00023125"/>
    </source>
</evidence>
<sequence>MSETNNINEINEIKIPQSSLEHEMRTSFLDYAMSVIVDRALPDVRDGCKPVHRRILYVMNDVAPATKATVKSARIVGDVMGKYHPHGDSSIYEAMVRMGQDFSMGEMLVQGQGNFGSRDGDKAAAMRYTEARLSKLGASMMDDLDKDTVDWQPNFDGTLQEPVVLPTKFPNFLVNGGSGIAVGMATNVPTYNLGEICNGILAILDNPDLSDDELFGIIPGPDFPTGAVIMGRAGAYKAHTTGRGSIIVRAKTHMETFHDHPAIVVDEIPYQVNKSQLIMKIAELSKDKRIEGIAEIRDESSKEGLRIVIELKRDAIPDVVLNHLFQYTEMQTNFPVNMMALNRGRPMLFNIRGVLDAFIDFRCEVIRRRTIFDLNKARNRAHTLLGLSVAVGNLDEVIELIKSSANPDEARTALISRGWRASDIENYIQLIDDPNTEYKDGMFYMSEDQARAILELQLHRLTGLERDKLHADLVDLGAQIKDLLDILGSHARIIQIIRDETTMVRDNWASPRRTEISDAEIDIDVEDLIAREDMVITVSNTGYIKRVSLDTYRAQKRGGKGRNAMTTKDDDYVIQVFVANTHTPLLFFSSRGICYKLKTYKLPEAAAAAKGRPLVNLLPLENGETITAILPVPEEDVAAAAASGKEHFLMFATASGTVRRNRTSDFDSIRANGKIAMKLDDGDSLISVLPCTDDQDVFLATYRGRCIRFPVSEIRVFAGRNSTGVRGMTLGADDKIIGMAMLNHGESDASVRAAYIKQSRAARRAATGIEEESDGEEEATTLTLTDEQMAQMAANEQFILTVSENGFGKRTSSYEYRTTHRGGGGFTNIKLGGKNTAVAGSFPVADDNDIIMVTDGGKIIRTPVRDVRIAGRSTAGVTLFRTAENERVVSAISILSDEGEAAEVESEAAEHPTEQQQ</sequence>
<dbReference type="GO" id="GO:0005524">
    <property type="term" value="F:ATP binding"/>
    <property type="evidence" value="ECO:0007669"/>
    <property type="project" value="UniProtKB-UniRule"/>
</dbReference>
<dbReference type="HAMAP" id="MF_01897">
    <property type="entry name" value="GyrA"/>
    <property type="match status" value="1"/>
</dbReference>
<evidence type="ECO:0000313" key="11">
    <source>
        <dbReference type="EMBL" id="MBO8407128.1"/>
    </source>
</evidence>
<dbReference type="InterPro" id="IPR013757">
    <property type="entry name" value="Topo_IIA_A_a_sf"/>
</dbReference>
<reference evidence="11" key="1">
    <citation type="submission" date="2020-10" db="EMBL/GenBank/DDBJ databases">
        <authorList>
            <person name="Gilroy R."/>
        </authorList>
    </citation>
    <scope>NUCLEOTIDE SEQUENCE</scope>
    <source>
        <strain evidence="11">B1-16210</strain>
    </source>
</reference>
<comment type="caution">
    <text evidence="11">The sequence shown here is derived from an EMBL/GenBank/DDBJ whole genome shotgun (WGS) entry which is preliminary data.</text>
</comment>
<dbReference type="Pfam" id="PF00521">
    <property type="entry name" value="DNA_topoisoIV"/>
    <property type="match status" value="1"/>
</dbReference>
<dbReference type="GO" id="GO:0006265">
    <property type="term" value="P:DNA topological change"/>
    <property type="evidence" value="ECO:0007669"/>
    <property type="project" value="UniProtKB-UniRule"/>
</dbReference>
<keyword evidence="8" id="KW-0963">Cytoplasm</keyword>
<dbReference type="GO" id="GO:0009330">
    <property type="term" value="C:DNA topoisomerase type II (double strand cut, ATP-hydrolyzing) complex"/>
    <property type="evidence" value="ECO:0007669"/>
    <property type="project" value="TreeGrafter"/>
</dbReference>
<evidence type="ECO:0000256" key="5">
    <source>
        <dbReference type="ARBA" id="ARBA00023029"/>
    </source>
</evidence>
<dbReference type="Proteomes" id="UP000721442">
    <property type="component" value="Unassembled WGS sequence"/>
</dbReference>
<feature type="domain" description="Topo IIA-type catalytic" evidence="10">
    <location>
        <begin position="41"/>
        <end position="528"/>
    </location>
</feature>
<comment type="catalytic activity">
    <reaction evidence="1 8 9">
        <text>ATP-dependent breakage, passage and rejoining of double-stranded DNA.</text>
        <dbReference type="EC" id="5.6.2.2"/>
    </reaction>
</comment>
<accession>A0A940DEU0</accession>
<dbReference type="Pfam" id="PF03989">
    <property type="entry name" value="DNA_gyraseA_C"/>
    <property type="match status" value="6"/>
</dbReference>
<dbReference type="NCBIfam" id="NF004043">
    <property type="entry name" value="PRK05560.1"/>
    <property type="match status" value="1"/>
</dbReference>
<dbReference type="GO" id="GO:0034335">
    <property type="term" value="F:DNA negative supercoiling activity"/>
    <property type="evidence" value="ECO:0007669"/>
    <property type="project" value="UniProtKB-ARBA"/>
</dbReference>
<dbReference type="CDD" id="cd00187">
    <property type="entry name" value="TOP4c"/>
    <property type="match status" value="1"/>
</dbReference>
<dbReference type="SUPFAM" id="SSF101904">
    <property type="entry name" value="GyrA/ParC C-terminal domain-like"/>
    <property type="match status" value="1"/>
</dbReference>
<dbReference type="GO" id="GO:0003677">
    <property type="term" value="F:DNA binding"/>
    <property type="evidence" value="ECO:0007669"/>
    <property type="project" value="UniProtKB-UniRule"/>
</dbReference>
<dbReference type="PANTHER" id="PTHR43493">
    <property type="entry name" value="DNA GYRASE/TOPOISOMERASE SUBUNIT A"/>
    <property type="match status" value="1"/>
</dbReference>
<dbReference type="EMBL" id="JADINE010000023">
    <property type="protein sequence ID" value="MBO8407128.1"/>
    <property type="molecule type" value="Genomic_DNA"/>
</dbReference>
<keyword evidence="4 8" id="KW-0067">ATP-binding</keyword>
<comment type="subcellular location">
    <subcellularLocation>
        <location evidence="8">Cytoplasm</location>
    </subcellularLocation>
</comment>
<keyword evidence="6 8" id="KW-0238">DNA-binding</keyword>
<dbReference type="GO" id="GO:0006261">
    <property type="term" value="P:DNA-templated DNA replication"/>
    <property type="evidence" value="ECO:0007669"/>
    <property type="project" value="UniProtKB-UniRule"/>
</dbReference>
<evidence type="ECO:0000256" key="2">
    <source>
        <dbReference type="ARBA" id="ARBA00008263"/>
    </source>
</evidence>
<dbReference type="SMART" id="SM00434">
    <property type="entry name" value="TOP4c"/>
    <property type="match status" value="1"/>
</dbReference>
<dbReference type="AlphaFoldDB" id="A0A940DEU0"/>
<comment type="subunit">
    <text evidence="8">Heterotetramer, composed of two GyrA and two GyrB chains. In the heterotetramer, GyrA contains the active site tyrosine that forms a transient covalent intermediate with DNA, while GyrB binds cofactors and catalyzes ATP hydrolysis.</text>
</comment>
<dbReference type="InterPro" id="IPR013760">
    <property type="entry name" value="Topo_IIA-like_dom_sf"/>
</dbReference>
<evidence type="ECO:0000256" key="3">
    <source>
        <dbReference type="ARBA" id="ARBA00022741"/>
    </source>
</evidence>
<dbReference type="InterPro" id="IPR002205">
    <property type="entry name" value="Topo_IIA_dom_A"/>
</dbReference>
<comment type="miscellaneous">
    <text evidence="8">Few gyrases are as efficient as E.coli at forming negative supercoils. Not all organisms have 2 type II topoisomerases; in organisms with a single type II topoisomerase this enzyme also has to decatenate newly replicated chromosomes.</text>
</comment>
<protein>
    <recommendedName>
        <fullName evidence="8">DNA gyrase subunit A</fullName>
        <ecNumber evidence="8">5.6.2.2</ecNumber>
    </recommendedName>
</protein>
<dbReference type="FunFam" id="3.30.1360.40:FF:000002">
    <property type="entry name" value="DNA gyrase subunit A"/>
    <property type="match status" value="1"/>
</dbReference>
<reference evidence="11" key="2">
    <citation type="journal article" date="2021" name="PeerJ">
        <title>Extensive microbial diversity within the chicken gut microbiome revealed by metagenomics and culture.</title>
        <authorList>
            <person name="Gilroy R."/>
            <person name="Ravi A."/>
            <person name="Getino M."/>
            <person name="Pursley I."/>
            <person name="Horton D.L."/>
            <person name="Alikhan N.F."/>
            <person name="Baker D."/>
            <person name="Gharbi K."/>
            <person name="Hall N."/>
            <person name="Watson M."/>
            <person name="Adriaenssens E.M."/>
            <person name="Foster-Nyarko E."/>
            <person name="Jarju S."/>
            <person name="Secka A."/>
            <person name="Antonio M."/>
            <person name="Oren A."/>
            <person name="Chaudhuri R.R."/>
            <person name="La Ragione R."/>
            <person name="Hildebrand F."/>
            <person name="Pallen M.J."/>
        </authorList>
    </citation>
    <scope>NUCLEOTIDE SEQUENCE</scope>
    <source>
        <strain evidence="11">B1-16210</strain>
    </source>
</reference>
<evidence type="ECO:0000256" key="9">
    <source>
        <dbReference type="PROSITE-ProRule" id="PRU01384"/>
    </source>
</evidence>
<evidence type="ECO:0000259" key="10">
    <source>
        <dbReference type="PROSITE" id="PS52040"/>
    </source>
</evidence>
<dbReference type="GO" id="GO:0005694">
    <property type="term" value="C:chromosome"/>
    <property type="evidence" value="ECO:0007669"/>
    <property type="project" value="InterPro"/>
</dbReference>
<dbReference type="PANTHER" id="PTHR43493:SF5">
    <property type="entry name" value="DNA GYRASE SUBUNIT A, CHLOROPLASTIC_MITOCHONDRIAL"/>
    <property type="match status" value="1"/>
</dbReference>
<dbReference type="InterPro" id="IPR035516">
    <property type="entry name" value="Gyrase/topoIV_suA_C"/>
</dbReference>
<dbReference type="InterPro" id="IPR050220">
    <property type="entry name" value="Type_II_DNA_Topoisomerases"/>
</dbReference>
<dbReference type="EC" id="5.6.2.2" evidence="8"/>
<keyword evidence="5 8" id="KW-0799">Topoisomerase</keyword>
<dbReference type="PROSITE" id="PS52040">
    <property type="entry name" value="TOPO_IIA"/>
    <property type="match status" value="1"/>
</dbReference>
<feature type="short sequence motif" description="GyrA-box" evidence="8">
    <location>
        <begin position="555"/>
        <end position="561"/>
    </location>
</feature>
<dbReference type="NCBIfam" id="NF004044">
    <property type="entry name" value="PRK05561.1"/>
    <property type="match status" value="1"/>
</dbReference>
<dbReference type="GO" id="GO:0005737">
    <property type="term" value="C:cytoplasm"/>
    <property type="evidence" value="ECO:0007669"/>
    <property type="project" value="UniProtKB-SubCell"/>
</dbReference>
<comment type="function">
    <text evidence="8">A type II topoisomerase that negatively supercoils closed circular double-stranded (ds) DNA in an ATP-dependent manner to modulate DNA topology and maintain chromosomes in an underwound state. Negative supercoiling favors strand separation, and DNA replication, transcription, recombination and repair, all of which involve strand separation. Also able to catalyze the interconversion of other topological isomers of dsDNA rings, including catenanes and knotted rings. Type II topoisomerases break and join 2 DNA strands simultaneously in an ATP-dependent manner.</text>
</comment>